<dbReference type="InterPro" id="IPR029058">
    <property type="entry name" value="AB_hydrolase_fold"/>
</dbReference>
<organism evidence="2 3">
    <name type="scientific">Trueperella bialowiezensis</name>
    <dbReference type="NCBI Taxonomy" id="312285"/>
    <lineage>
        <taxon>Bacteria</taxon>
        <taxon>Bacillati</taxon>
        <taxon>Actinomycetota</taxon>
        <taxon>Actinomycetes</taxon>
        <taxon>Actinomycetales</taxon>
        <taxon>Actinomycetaceae</taxon>
        <taxon>Trueperella</taxon>
    </lineage>
</organism>
<dbReference type="GO" id="GO:0016787">
    <property type="term" value="F:hydrolase activity"/>
    <property type="evidence" value="ECO:0007669"/>
    <property type="project" value="UniProtKB-KW"/>
</dbReference>
<evidence type="ECO:0000313" key="2">
    <source>
        <dbReference type="EMBL" id="VEI14015.1"/>
    </source>
</evidence>
<feature type="transmembrane region" description="Helical" evidence="1">
    <location>
        <begin position="6"/>
        <end position="28"/>
    </location>
</feature>
<feature type="transmembrane region" description="Helical" evidence="1">
    <location>
        <begin position="35"/>
        <end position="56"/>
    </location>
</feature>
<dbReference type="Gene3D" id="3.40.50.1820">
    <property type="entry name" value="alpha/beta hydrolase"/>
    <property type="match status" value="1"/>
</dbReference>
<gene>
    <name evidence="2" type="ORF">NCTC13354_01746</name>
</gene>
<dbReference type="GO" id="GO:0016747">
    <property type="term" value="F:acyltransferase activity, transferring groups other than amino-acyl groups"/>
    <property type="evidence" value="ECO:0007669"/>
    <property type="project" value="TreeGrafter"/>
</dbReference>
<accession>A0A3S5EW63</accession>
<dbReference type="OrthoDB" id="3723842at2"/>
<dbReference type="RefSeq" id="WP_126417058.1">
    <property type="nucleotide sequence ID" value="NZ_LR134476.1"/>
</dbReference>
<dbReference type="Pfam" id="PF00756">
    <property type="entry name" value="Esterase"/>
    <property type="match status" value="1"/>
</dbReference>
<proteinExistence type="predicted"/>
<keyword evidence="3" id="KW-1185">Reference proteome</keyword>
<dbReference type="Proteomes" id="UP000269542">
    <property type="component" value="Chromosome"/>
</dbReference>
<keyword evidence="1" id="KW-1133">Transmembrane helix</keyword>
<sequence length="492" mass="52836">MTFGPASRSLFGLLCLLIVICAVIAVVAIRKHRPLRAVLATVLAGTMAMGGIGILANREGQFVFTWQQLADWLKGTDAVAVPQGIAPAIDPETAAADPAYHADFIPAGDSVPSKGAPRGEYKVVTWKGPQSGIESNVVVWLPDGWQNMSNLNVLTLLHGHPGKPHPVPEALNMDKVMAEAIDSGKLPPTMVVLPQLRIDDQEPDCIDTVNRPKCGTWVARDVPTMIKANFPVSHDPAKWAIGGYSSGAYCAGVMGVIAQDVFKTAMIFSGYDVPVVGSLQNASPRIKAEYTLSNMIAKMEHPQILASSSGADLDANKLVENLGHIDPGDGVITLHYEPSGGHGWVYWEKEFPRVVDWLGQIAAKQAESSNADVTAEAPFHQSIYAVYTIVAAAFALWAVTLIWRLRYYRQPDALASHELVLETSARESSPDARRDGRLAQTGRLLMDLLPVIIGIAAVTLGIGMAINHAIGTIGSPADLWGFLVKITPRSLL</sequence>
<keyword evidence="1" id="KW-0472">Membrane</keyword>
<keyword evidence="2" id="KW-0378">Hydrolase</keyword>
<evidence type="ECO:0000313" key="3">
    <source>
        <dbReference type="Proteomes" id="UP000269542"/>
    </source>
</evidence>
<dbReference type="SUPFAM" id="SSF53474">
    <property type="entry name" value="alpha/beta-Hydrolases"/>
    <property type="match status" value="1"/>
</dbReference>
<reference evidence="2 3" key="1">
    <citation type="submission" date="2018-12" db="EMBL/GenBank/DDBJ databases">
        <authorList>
            <consortium name="Pathogen Informatics"/>
        </authorList>
    </citation>
    <scope>NUCLEOTIDE SEQUENCE [LARGE SCALE GENOMIC DNA]</scope>
    <source>
        <strain evidence="2 3">NCTC13354</strain>
    </source>
</reference>
<dbReference type="InterPro" id="IPR050583">
    <property type="entry name" value="Mycobacterial_A85_antigen"/>
</dbReference>
<evidence type="ECO:0000256" key="1">
    <source>
        <dbReference type="SAM" id="Phobius"/>
    </source>
</evidence>
<feature type="transmembrane region" description="Helical" evidence="1">
    <location>
        <begin position="444"/>
        <end position="466"/>
    </location>
</feature>
<feature type="transmembrane region" description="Helical" evidence="1">
    <location>
        <begin position="384"/>
        <end position="403"/>
    </location>
</feature>
<dbReference type="PANTHER" id="PTHR48098">
    <property type="entry name" value="ENTEROCHELIN ESTERASE-RELATED"/>
    <property type="match status" value="1"/>
</dbReference>
<dbReference type="EMBL" id="LR134476">
    <property type="protein sequence ID" value="VEI14015.1"/>
    <property type="molecule type" value="Genomic_DNA"/>
</dbReference>
<protein>
    <submittedName>
        <fullName evidence="2">Predicted hydrolase of the alpha/beta superfamily</fullName>
    </submittedName>
</protein>
<name>A0A3S5EW63_9ACTO</name>
<keyword evidence="1" id="KW-0812">Transmembrane</keyword>
<dbReference type="PANTHER" id="PTHR48098:SF1">
    <property type="entry name" value="DIACYLGLYCEROL ACYLTRANSFERASE_MYCOLYLTRANSFERASE AG85A"/>
    <property type="match status" value="1"/>
</dbReference>
<dbReference type="KEGG" id="tbw:NCTC13354_01746"/>
<dbReference type="InterPro" id="IPR000801">
    <property type="entry name" value="Esterase-like"/>
</dbReference>
<dbReference type="AlphaFoldDB" id="A0A3S5EW63"/>